<dbReference type="Proteomes" id="UP000695022">
    <property type="component" value="Unplaced"/>
</dbReference>
<protein>
    <submittedName>
        <fullName evidence="2">Vacuolar protein sorting-associated protein 13D-like</fullName>
    </submittedName>
</protein>
<dbReference type="PANTHER" id="PTHR16166">
    <property type="entry name" value="VACUOLAR PROTEIN SORTING-ASSOCIATED PROTEIN VPS13"/>
    <property type="match status" value="1"/>
</dbReference>
<reference evidence="2" key="1">
    <citation type="submission" date="2025-08" db="UniProtKB">
        <authorList>
            <consortium name="RefSeq"/>
        </authorList>
    </citation>
    <scope>IDENTIFICATION</scope>
</reference>
<organism evidence="1 2">
    <name type="scientific">Priapulus caudatus</name>
    <name type="common">Priapulid worm</name>
    <dbReference type="NCBI Taxonomy" id="37621"/>
    <lineage>
        <taxon>Eukaryota</taxon>
        <taxon>Metazoa</taxon>
        <taxon>Ecdysozoa</taxon>
        <taxon>Scalidophora</taxon>
        <taxon>Priapulida</taxon>
        <taxon>Priapulimorpha</taxon>
        <taxon>Priapulimorphida</taxon>
        <taxon>Priapulidae</taxon>
        <taxon>Priapulus</taxon>
    </lineage>
</organism>
<keyword evidence="1" id="KW-1185">Reference proteome</keyword>
<proteinExistence type="predicted"/>
<dbReference type="GeneID" id="106807885"/>
<evidence type="ECO:0000313" key="1">
    <source>
        <dbReference type="Proteomes" id="UP000695022"/>
    </source>
</evidence>
<accession>A0ABM1E0Z2</accession>
<dbReference type="InterPro" id="IPR026847">
    <property type="entry name" value="VPS13"/>
</dbReference>
<dbReference type="RefSeq" id="XP_014665863.1">
    <property type="nucleotide sequence ID" value="XM_014810377.1"/>
</dbReference>
<sequence length="782" mass="86172">MGAGVTSSELVLDVPQGLAVILARKQPGRRSQLWRMTSAAMLEHEGTSEPRDPRRPVAQRQSLVLDIDAMAPQPDSYARLMLRKPDERRRRTQTWSFTEDGRLCCPALPGLFVQVRSDIMRQGADVLLGRRQPVTSGLNARGIPIEQAIGRQKLRPGSGCLAVAIVASGPTRVLQVTDRMHNRLVSRPMSDWIIIQEHKLIEMDSPDADNKPQVAPRRDLEVHVVLSQGLGVSLVNHFSEELCYIHLTDIDCEYTINSAKETLNCSIRHIQVDNQLLGSQEPVLLHMTPNPRKDMQQCLPALYITACKIPSQERVNADIFEYLIMSIQPISLKIEERVLWKLLQFFGWYQSDPELVKPEESDYDAHRSLTMATSVHSKRYYFGMLLLDARQLRLSVLTSSKLPADLYAIKQLAGIPLIGFRDADIELARFQRGHQFETSSFLLGAIVKHYTESLQSQAAAILGSVDFLGNPLGLFNDVTEGLSGLISEGNVGGLLKNVAHGVSNSTARFTGSLSDTLGKVSMDDRHQEMREEIRAHSGSSGAHLKAGLKGLGIGVVGGLTSVFMQPIEGAARDGVGGLFTGLGKGLVGVVTKPTVGLLDMASGTAHAISKGSRSNSRQEFQRVRPTRCCSGVGGLLQCYSQAQAEDQLFLYSLNRNNYREMLVAYEQTGVAQQIHCLISSENVYFLCGPRQHKNIFLLVRMSELQQCNHRSEGCGTGSLSKKPNVQQLVDVGHPAHNQQSPAVECASGAVASKIAHKINYAKNLYQERMQTLMTDEGPDDAW</sequence>
<dbReference type="PANTHER" id="PTHR16166:SF141">
    <property type="entry name" value="INTERMEMBRANE LIPID TRANSFER PROTEIN VPS13D"/>
    <property type="match status" value="1"/>
</dbReference>
<evidence type="ECO:0000313" key="2">
    <source>
        <dbReference type="RefSeq" id="XP_014665863.1"/>
    </source>
</evidence>
<name>A0ABM1E0Z2_PRICU</name>
<gene>
    <name evidence="2" type="primary">LOC106807885</name>
</gene>
<dbReference type="CDD" id="cd23453">
    <property type="entry name" value="beta-trefoil_Ricin_VPS13D"/>
    <property type="match status" value="1"/>
</dbReference>